<sequence length="237" mass="25077">MDSSPDSIEKALKALSSYLLNKVVRTAAGTVGWVFLTALKANIDSTLCDATPVCNVQRCLEELEQRILVFKQEPRGPEEPSISDSEVVSDGDDERHETVGPRLAARPVVQQKVKCEQPKAKEGGHAQGTPVYLKGPPGPGPSVLLNTPGTPRATLLGVYSDGSAPGTGLSGTPEPPQPPASPPQAFPTTIPRSRPRGPSPHSNSSSALRLRSSSQPRFLGDVRPYLGLYRAGEGLSV</sequence>
<accession>A0AC59ZCW5</accession>
<reference evidence="1" key="2">
    <citation type="submission" date="2025-03" db="EMBL/GenBank/DDBJ databases">
        <authorList>
            <consortium name="ELIXIR-Norway"/>
            <consortium name="Elixir Norway"/>
        </authorList>
    </citation>
    <scope>NUCLEOTIDE SEQUENCE</scope>
</reference>
<name>A0AC59ZCW5_RANTA</name>
<protein>
    <submittedName>
        <fullName evidence="1">Uncharacterized protein</fullName>
    </submittedName>
</protein>
<evidence type="ECO:0000313" key="1">
    <source>
        <dbReference type="EMBL" id="CAN0378148.1"/>
    </source>
</evidence>
<proteinExistence type="predicted"/>
<dbReference type="EMBL" id="OX596112">
    <property type="protein sequence ID" value="CAN0378148.1"/>
    <property type="molecule type" value="Genomic_DNA"/>
</dbReference>
<dbReference type="Proteomes" id="UP001162501">
    <property type="component" value="Chromosome 28"/>
</dbReference>
<gene>
    <name evidence="1" type="ORF">MRATA1EN22A_LOCUS16945</name>
</gene>
<reference evidence="1" key="1">
    <citation type="submission" date="2023-05" db="EMBL/GenBank/DDBJ databases">
        <authorList>
            <consortium name="ELIXIR-Norway"/>
        </authorList>
    </citation>
    <scope>NUCLEOTIDE SEQUENCE</scope>
</reference>
<organism evidence="1 2">
    <name type="scientific">Rangifer tarandus platyrhynchus</name>
    <name type="common">Svalbard reindeer</name>
    <dbReference type="NCBI Taxonomy" id="3082113"/>
    <lineage>
        <taxon>Eukaryota</taxon>
        <taxon>Metazoa</taxon>
        <taxon>Chordata</taxon>
        <taxon>Craniata</taxon>
        <taxon>Vertebrata</taxon>
        <taxon>Euteleostomi</taxon>
        <taxon>Mammalia</taxon>
        <taxon>Eutheria</taxon>
        <taxon>Laurasiatheria</taxon>
        <taxon>Artiodactyla</taxon>
        <taxon>Ruminantia</taxon>
        <taxon>Pecora</taxon>
        <taxon>Cervidae</taxon>
        <taxon>Odocoileinae</taxon>
        <taxon>Rangifer</taxon>
    </lineage>
</organism>
<evidence type="ECO:0000313" key="2">
    <source>
        <dbReference type="Proteomes" id="UP001162501"/>
    </source>
</evidence>